<keyword evidence="3" id="KW-0010">Activator</keyword>
<dbReference type="Gene3D" id="1.10.10.60">
    <property type="entry name" value="Homeodomain-like"/>
    <property type="match status" value="1"/>
</dbReference>
<dbReference type="PROSITE" id="PS00041">
    <property type="entry name" value="HTH_ARAC_FAMILY_1"/>
    <property type="match status" value="1"/>
</dbReference>
<dbReference type="Pfam" id="PF12833">
    <property type="entry name" value="HTH_18"/>
    <property type="match status" value="1"/>
</dbReference>
<dbReference type="RefSeq" id="WP_144230321.1">
    <property type="nucleotide sequence ID" value="NZ_CBCRVV010000004.1"/>
</dbReference>
<reference evidence="6 7" key="1">
    <citation type="submission" date="2019-07" db="EMBL/GenBank/DDBJ databases">
        <title>Description of 53C-WASEF.</title>
        <authorList>
            <person name="Pitt A."/>
            <person name="Hahn M.W."/>
        </authorList>
    </citation>
    <scope>NUCLEOTIDE SEQUENCE [LARGE SCALE GENOMIC DNA]</scope>
    <source>
        <strain evidence="6 7">53C-WASEF</strain>
    </source>
</reference>
<keyword evidence="1" id="KW-0805">Transcription regulation</keyword>
<comment type="caution">
    <text evidence="6">The sequence shown here is derived from an EMBL/GenBank/DDBJ whole genome shotgun (WGS) entry which is preliminary data.</text>
</comment>
<dbReference type="InterPro" id="IPR018062">
    <property type="entry name" value="HTH_AraC-typ_CS"/>
</dbReference>
<dbReference type="Pfam" id="PF02311">
    <property type="entry name" value="AraC_binding"/>
    <property type="match status" value="1"/>
</dbReference>
<dbReference type="SUPFAM" id="SSF51215">
    <property type="entry name" value="Regulatory protein AraC"/>
    <property type="match status" value="1"/>
</dbReference>
<keyword evidence="4" id="KW-0804">Transcription</keyword>
<organism evidence="6 7">
    <name type="scientific">Rariglobus hedericola</name>
    <dbReference type="NCBI Taxonomy" id="2597822"/>
    <lineage>
        <taxon>Bacteria</taxon>
        <taxon>Pseudomonadati</taxon>
        <taxon>Verrucomicrobiota</taxon>
        <taxon>Opitutia</taxon>
        <taxon>Opitutales</taxon>
        <taxon>Opitutaceae</taxon>
        <taxon>Rariglobus</taxon>
    </lineage>
</organism>
<dbReference type="PROSITE" id="PS01124">
    <property type="entry name" value="HTH_ARAC_FAMILY_2"/>
    <property type="match status" value="1"/>
</dbReference>
<dbReference type="InterPro" id="IPR009057">
    <property type="entry name" value="Homeodomain-like_sf"/>
</dbReference>
<dbReference type="GO" id="GO:0043565">
    <property type="term" value="F:sequence-specific DNA binding"/>
    <property type="evidence" value="ECO:0007669"/>
    <property type="project" value="InterPro"/>
</dbReference>
<sequence length="272" mass="30366">MLCYRLNLRPGRALPLNVRSAGHYQLAPNERNPREPGEFLQVFWSVSGSGSFKVGRSFVPVQGDMIFYYVAGEPHDLVAGPEGWDYRWLTFDGIRYPRITRDYGLVRAQAAGPCPSGLFERLYETLRDPTPEGELRASALGYEILLRAGDPPRGTSASGGRDIAEVSRAWIDAHFTDARLNVAGLAEKLGLHRASLHRMFTRRHGVPPVQYLGRLRLRLALELLTTTTLPVADVAVRCGLPDVAHFSKLVSRHTGFSPRVYRQRHGPRVPTV</sequence>
<dbReference type="GO" id="GO:0003700">
    <property type="term" value="F:DNA-binding transcription factor activity"/>
    <property type="evidence" value="ECO:0007669"/>
    <property type="project" value="InterPro"/>
</dbReference>
<evidence type="ECO:0000256" key="2">
    <source>
        <dbReference type="ARBA" id="ARBA00023125"/>
    </source>
</evidence>
<accession>A0A556QIU2</accession>
<feature type="domain" description="HTH araC/xylS-type" evidence="5">
    <location>
        <begin position="165"/>
        <end position="264"/>
    </location>
</feature>
<dbReference type="InterPro" id="IPR037923">
    <property type="entry name" value="HTH-like"/>
</dbReference>
<keyword evidence="2" id="KW-0238">DNA-binding</keyword>
<keyword evidence="7" id="KW-1185">Reference proteome</keyword>
<dbReference type="OrthoDB" id="9813413at2"/>
<dbReference type="InterPro" id="IPR003313">
    <property type="entry name" value="AraC-bd"/>
</dbReference>
<dbReference type="SMART" id="SM00342">
    <property type="entry name" value="HTH_ARAC"/>
    <property type="match status" value="1"/>
</dbReference>
<evidence type="ECO:0000256" key="3">
    <source>
        <dbReference type="ARBA" id="ARBA00023159"/>
    </source>
</evidence>
<dbReference type="SUPFAM" id="SSF46689">
    <property type="entry name" value="Homeodomain-like"/>
    <property type="match status" value="2"/>
</dbReference>
<evidence type="ECO:0000313" key="6">
    <source>
        <dbReference type="EMBL" id="TSJ76564.1"/>
    </source>
</evidence>
<dbReference type="Proteomes" id="UP000315648">
    <property type="component" value="Unassembled WGS sequence"/>
</dbReference>
<name>A0A556QIU2_9BACT</name>
<evidence type="ECO:0000256" key="1">
    <source>
        <dbReference type="ARBA" id="ARBA00023015"/>
    </source>
</evidence>
<evidence type="ECO:0000313" key="7">
    <source>
        <dbReference type="Proteomes" id="UP000315648"/>
    </source>
</evidence>
<evidence type="ECO:0000256" key="4">
    <source>
        <dbReference type="ARBA" id="ARBA00023163"/>
    </source>
</evidence>
<dbReference type="EMBL" id="VMBG01000002">
    <property type="protein sequence ID" value="TSJ76564.1"/>
    <property type="molecule type" value="Genomic_DNA"/>
</dbReference>
<dbReference type="InterPro" id="IPR018060">
    <property type="entry name" value="HTH_AraC"/>
</dbReference>
<protein>
    <submittedName>
        <fullName evidence="6">AraC family transcriptional regulator</fullName>
    </submittedName>
</protein>
<dbReference type="AlphaFoldDB" id="A0A556QIU2"/>
<gene>
    <name evidence="6" type="ORF">FPL22_10560</name>
</gene>
<evidence type="ECO:0000259" key="5">
    <source>
        <dbReference type="PROSITE" id="PS01124"/>
    </source>
</evidence>
<proteinExistence type="predicted"/>
<dbReference type="PANTHER" id="PTHR46796">
    <property type="entry name" value="HTH-TYPE TRANSCRIPTIONAL ACTIVATOR RHAS-RELATED"/>
    <property type="match status" value="1"/>
</dbReference>
<dbReference type="InterPro" id="IPR050204">
    <property type="entry name" value="AraC_XylS_family_regulators"/>
</dbReference>